<dbReference type="Proteomes" id="UP000069272">
    <property type="component" value="Chromosome 2R"/>
</dbReference>
<sequence length="100" mass="11138">MKIVFAACLMITIQIAASFGQEIEEEARVGCIKEICPLNEKYKCCGTCYQQTCAQEDRICPDVCYQGCYCIKGYVRSSPDGRCIPIKKCRPTIPTVAPTE</sequence>
<proteinExistence type="predicted"/>
<keyword evidence="1" id="KW-0732">Signal</keyword>
<dbReference type="SUPFAM" id="SSF57567">
    <property type="entry name" value="Serine protease inhibitors"/>
    <property type="match status" value="1"/>
</dbReference>
<evidence type="ECO:0000313" key="4">
    <source>
        <dbReference type="Proteomes" id="UP000069272"/>
    </source>
</evidence>
<feature type="chain" id="PRO_5036498118" description="TIL domain-containing protein" evidence="1">
    <location>
        <begin position="21"/>
        <end position="100"/>
    </location>
</feature>
<keyword evidence="4" id="KW-1185">Reference proteome</keyword>
<feature type="domain" description="TIL" evidence="2">
    <location>
        <begin position="36"/>
        <end position="89"/>
    </location>
</feature>
<evidence type="ECO:0000259" key="2">
    <source>
        <dbReference type="Pfam" id="PF01826"/>
    </source>
</evidence>
<evidence type="ECO:0000313" key="3">
    <source>
        <dbReference type="EnsemblMetazoa" id="AALB014299-PA"/>
    </source>
</evidence>
<dbReference type="InterPro" id="IPR002919">
    <property type="entry name" value="TIL_dom"/>
</dbReference>
<dbReference type="EnsemblMetazoa" id="AALB014299-RA">
    <property type="protein sequence ID" value="AALB014299-PA"/>
    <property type="gene ID" value="AALB014299"/>
</dbReference>
<dbReference type="InterPro" id="IPR036084">
    <property type="entry name" value="Ser_inhib-like_sf"/>
</dbReference>
<name>A0A8W7K3U0_ANOAL</name>
<evidence type="ECO:0000256" key="1">
    <source>
        <dbReference type="SAM" id="SignalP"/>
    </source>
</evidence>
<organism evidence="3 4">
    <name type="scientific">Anopheles albimanus</name>
    <name type="common">New world malaria mosquito</name>
    <dbReference type="NCBI Taxonomy" id="7167"/>
    <lineage>
        <taxon>Eukaryota</taxon>
        <taxon>Metazoa</taxon>
        <taxon>Ecdysozoa</taxon>
        <taxon>Arthropoda</taxon>
        <taxon>Hexapoda</taxon>
        <taxon>Insecta</taxon>
        <taxon>Pterygota</taxon>
        <taxon>Neoptera</taxon>
        <taxon>Endopterygota</taxon>
        <taxon>Diptera</taxon>
        <taxon>Nematocera</taxon>
        <taxon>Culicoidea</taxon>
        <taxon>Culicidae</taxon>
        <taxon>Anophelinae</taxon>
        <taxon>Anopheles</taxon>
    </lineage>
</organism>
<reference evidence="3" key="2">
    <citation type="submission" date="2022-08" db="UniProtKB">
        <authorList>
            <consortium name="EnsemblMetazoa"/>
        </authorList>
    </citation>
    <scope>IDENTIFICATION</scope>
    <source>
        <strain evidence="3">STECLA/ALBI9_A</strain>
    </source>
</reference>
<dbReference type="CDD" id="cd19941">
    <property type="entry name" value="TIL"/>
    <property type="match status" value="1"/>
</dbReference>
<dbReference type="Pfam" id="PF01826">
    <property type="entry name" value="TIL"/>
    <property type="match status" value="1"/>
</dbReference>
<protein>
    <recommendedName>
        <fullName evidence="2">TIL domain-containing protein</fullName>
    </recommendedName>
</protein>
<reference evidence="3 4" key="1">
    <citation type="journal article" date="2017" name="G3 (Bethesda)">
        <title>The Physical Genome Mapping of Anopheles albimanus Corrected Scaffold Misassemblies and Identified Interarm Rearrangements in Genus Anopheles.</title>
        <authorList>
            <person name="Artemov G.N."/>
            <person name="Peery A.N."/>
            <person name="Jiang X."/>
            <person name="Tu Z."/>
            <person name="Stegniy V.N."/>
            <person name="Sharakhova M.V."/>
            <person name="Sharakhov I.V."/>
        </authorList>
    </citation>
    <scope>NUCLEOTIDE SEQUENCE [LARGE SCALE GENOMIC DNA]</scope>
    <source>
        <strain evidence="3 4">ALBI9_A</strain>
    </source>
</reference>
<accession>A0A8W7K3U0</accession>
<dbReference type="Gene3D" id="2.10.25.10">
    <property type="entry name" value="Laminin"/>
    <property type="match status" value="1"/>
</dbReference>
<dbReference type="AlphaFoldDB" id="A0A8W7K3U0"/>
<feature type="signal peptide" evidence="1">
    <location>
        <begin position="1"/>
        <end position="20"/>
    </location>
</feature>